<evidence type="ECO:0000313" key="17">
    <source>
        <dbReference type="RefSeq" id="XP_013405337.2"/>
    </source>
</evidence>
<evidence type="ECO:0000256" key="6">
    <source>
        <dbReference type="ARBA" id="ARBA00022729"/>
    </source>
</evidence>
<evidence type="ECO:0000256" key="3">
    <source>
        <dbReference type="ARBA" id="ARBA00004316"/>
    </source>
</evidence>
<keyword evidence="5 12" id="KW-0812">Transmembrane</keyword>
<dbReference type="SUPFAM" id="SSF49503">
    <property type="entry name" value="Cupredoxins"/>
    <property type="match status" value="1"/>
</dbReference>
<feature type="domain" description="PA14" evidence="15">
    <location>
        <begin position="330"/>
        <end position="488"/>
    </location>
</feature>
<dbReference type="Gene3D" id="2.60.40.10">
    <property type="entry name" value="Immunoglobulins"/>
    <property type="match status" value="14"/>
</dbReference>
<evidence type="ECO:0000256" key="10">
    <source>
        <dbReference type="ARBA" id="ARBA00023180"/>
    </source>
</evidence>
<dbReference type="Gene3D" id="2.160.20.10">
    <property type="entry name" value="Single-stranded right-handed beta-helix, Pectin lyase-like"/>
    <property type="match status" value="1"/>
</dbReference>
<keyword evidence="9 12" id="KW-0472">Membrane</keyword>
<dbReference type="GeneID" id="106170140"/>
<feature type="signal peptide" evidence="13">
    <location>
        <begin position="1"/>
        <end position="29"/>
    </location>
</feature>
<dbReference type="GO" id="GO:0042995">
    <property type="term" value="C:cell projection"/>
    <property type="evidence" value="ECO:0007669"/>
    <property type="project" value="UniProtKB-SubCell"/>
</dbReference>
<evidence type="ECO:0000256" key="9">
    <source>
        <dbReference type="ARBA" id="ARBA00023136"/>
    </source>
</evidence>
<dbReference type="Pfam" id="PF10162">
    <property type="entry name" value="G8"/>
    <property type="match status" value="2"/>
</dbReference>
<keyword evidence="6 13" id="KW-0732">Signal</keyword>
<evidence type="ECO:0000259" key="14">
    <source>
        <dbReference type="PROSITE" id="PS51484"/>
    </source>
</evidence>
<name>A0A1S3J4H2_LINAN</name>
<proteinExistence type="predicted"/>
<dbReference type="SUPFAM" id="SSF81296">
    <property type="entry name" value="E set domains"/>
    <property type="match status" value="14"/>
</dbReference>
<evidence type="ECO:0000256" key="5">
    <source>
        <dbReference type="ARBA" id="ARBA00022692"/>
    </source>
</evidence>
<dbReference type="InterPro" id="IPR008972">
    <property type="entry name" value="Cupredoxin"/>
</dbReference>
<evidence type="ECO:0000256" key="12">
    <source>
        <dbReference type="SAM" id="Phobius"/>
    </source>
</evidence>
<dbReference type="InterPro" id="IPR014756">
    <property type="entry name" value="Ig_E-set"/>
</dbReference>
<dbReference type="InterPro" id="IPR055401">
    <property type="entry name" value="CEMIP_beta-hel_dom"/>
</dbReference>
<keyword evidence="8 12" id="KW-1133">Transmembrane helix</keyword>
<evidence type="ECO:0000256" key="8">
    <source>
        <dbReference type="ARBA" id="ARBA00022989"/>
    </source>
</evidence>
<dbReference type="SMART" id="SM00758">
    <property type="entry name" value="PA14"/>
    <property type="match status" value="1"/>
</dbReference>
<feature type="chain" id="PRO_5015182174" evidence="13">
    <location>
        <begin position="30"/>
        <end position="4544"/>
    </location>
</feature>
<dbReference type="PROSITE" id="PS51484">
    <property type="entry name" value="G8"/>
    <property type="match status" value="2"/>
</dbReference>
<evidence type="ECO:0000256" key="13">
    <source>
        <dbReference type="SAM" id="SignalP"/>
    </source>
</evidence>
<dbReference type="PANTHER" id="PTHR46769:SF2">
    <property type="entry name" value="FIBROCYSTIN-L ISOFORM 2 PRECURSOR-RELATED"/>
    <property type="match status" value="1"/>
</dbReference>
<dbReference type="SUPFAM" id="SSF56988">
    <property type="entry name" value="Anthrax protective antigen"/>
    <property type="match status" value="1"/>
</dbReference>
<feature type="domain" description="G8" evidence="14">
    <location>
        <begin position="3022"/>
        <end position="3149"/>
    </location>
</feature>
<dbReference type="InterPro" id="IPR006626">
    <property type="entry name" value="PbH1"/>
</dbReference>
<keyword evidence="7" id="KW-0677">Repeat</keyword>
<dbReference type="InterPro" id="IPR052387">
    <property type="entry name" value="Fibrocystin"/>
</dbReference>
<dbReference type="InterPro" id="IPR011050">
    <property type="entry name" value="Pectin_lyase_fold/virulence"/>
</dbReference>
<sequence>MVTGGCPRLSPAMLAVLVTLFAVWGQTLGAGEPEVHWIEPHYGSENGGTKVTIHGANFAAGDPFNYTNSVEFVSETNSYPCEIDQAASDTGELMCYTTKMPEGSVFVRVTIDGVPVPLSSHCYNRPTGSNCRLMVRWWTTPTIETLTPYTGTPGTRITVSGYLFTSLYSTNEEVSTNGKTVNIRRVYVGGQNCNLLNSTGEVIYIQLNNDGTSNRGTFKCDMMGGFVGHINASFIISGLYGRSKPDLSSLRVSSTNELYMIQTYAEITSITPSSGSIAGGTHITIMGRNLEQNGSPVVQVGGGPCIVTQVASDKIICRTPVQQPGKNNYSGNRGLLYEDWDKYVSNSAVGDVLGFTEATDGYQPNNTRIVDNLYFWTSTSRSNFVSRFQGYFVPPRTAEYMFMIWADDSIELYFSDSDDPSQKRKIAHLHSYKNNYWHYDSQRSERMLLTAGNSYYIEVVHKEGGGGEAVSVAARMFESEYTSQQTDYAGEEKQDIVLTSTVLPETQNVKLSSWSTQSRVKEVQQVVLSSMGGAGQYRLGFMGAFTSLIDASAGSSTIQNELNKLPTIKPDTVSVSGSGTVSVTFNTDKGDVDLLEYRDNAGVNITITEQTKGVPSLSNIYLTMDGAMSTAVGSSATSDEVAQAVKDLFSVQCPSELTSPSGVGYEQEFEDPSDSSITGTTTLDVEPFCGRRSLKNPQWLHDGRASPLNLQQYKYVCFARRGAVSRLQVKYEYFLDANTVSRWLTFNLVDAPSWNYTCFDAYTPAKAHSPSEGWGHKMVEVKVQGSGLYYADSVLIASSLPSTDLPSLTMKRSRPPFVNRLMVLDVTVTGSSGDYNITIVPSNCQSDFPLFGVSGAVNTSGDPASNDVTLRGSSWPSGVQVEVTRVQAASPPILGTFDLQYQNEQLTGIPVNIEASDLKDLLQTVSGMGKVDVARTGQCSDYRWTVHWLTAGNKPMMQIDASQATGLGLNITAVPKQDAYTDFDPIIGDMLRTIENNVQVTVSVNNLPVKCDGDCSFMWSEAQTPHLTAATPNSGSPQANTIIQLTGTGFEANATQNTVTIGGTPCDVINATTSQIFCTVGNGPVGTFDILVNVDGKGYANHSSGLQQFTYDLVVTGITPTNGSIGGCTIVTISGSGFASNATATVGGSQCKIVSQDYSSIVCEVPATSAAGQATVTVTQGTGNADSPVDFTYADTATVTSVTLGGALAAVEGGTEITVSGSGFGNAAHSANAVMIGGKAATIVSYNDTVIVATLPGLSTGTYPLKIYVGSTGCADMMTNNIADIGYVLNMTDVQPRRGSVYGGTKLILQGVGFSSVPENNKVMVGSHRCLVSESTSSNLTCTVENTAITHTVTNVVDIVDFYWEPNVLTIFVGDSVRWTWSSPESVTGLEFRVQQTVSASSRDLPVGGFTTGPAFTKRGSFVHRFTAPGSYYYWSDFIDNYGTFMRGVVHVKARPTTEAQVTLRVGDVEAVYVVPDVAEDSNSTTGGNCPGITSLITGCVSSSPNATVTEGFSFTFDQCSSPRVDAISRNQGTSTDDIVIDGVGFSSNICDNVVMFGDFACVISSVNETQIVCRVDANGTFPVGVPQRLAVSIKNRGHAIVSITDEQRRGFVLLPRVDSVQPSEGSLAGGTELIITGDGLIGVAGSAPTVSVGDYGGVYCDVTSSSYTEIRCLTRASTPYTGNVSVTLGVPGGQVPAACAAPSCEFTFSNNSTPILYSVVPQTVSGDNTLMRINGSGFGNNSAGVVVTLGDGVCTVRVIRDDYLECNMSAVSAGNQPFYVRVIGEGYAQGQVTALTSEAVINSVVPSASSVEGGTPIFITGSGFKPGSTSVSIKGSECHVTSVTSGQISCITPSKTGTVQRSADETVDLIVTVDNTQYPSETFEYKVAATPEITGVTPSTGSAGDTVVIAGTGFNSTPAVTIDGAVCNVTDFTTVQITCVLGPHAAGNYPIKLYTASEGNAMGTVEFSYLLNVTSVSPVTGSFGGGTVLTVSGSGFLADGTVVEVCNATCAVNKTSFTDSLLECQTPPNAGSGTVDCDVKVAVNNAEKIMAAAFRYDGSLTPTVDSVEPLRGGTGGGTRITIRGTGFSTNPGENTVSLAGTKCVVESENATTIICVTEPHSPSVRTSVRVEVAGQGAARSGNVTYFYVDRWSSRWTWGGQDPPVAGDFVVIQQGQSILLDVSTPVLKILLIRGGELIFDEADIELQSEIILITDGGLLQVGTEQEPFQHNAIITLFGHHRSKELPIYGTKNIAVRDGRLELHGQHVPITWTHLAATVPAGATEISLMLPVTWKAGDEIVIATTGLRHSQRESEKRTITAVSQDGRNVTLNESLTYSHLGVTETFSTGQSVEMRAEVGLLSHNVKVRGNNDPQWHDAIEACPAGFNTGEFATQTCFQGRFGDEVGSSEFGAHILIHPTVPGEERATAHIEYVELNFVGQAFRLGRYPIHFHLLGRVKDAYVRGCGIHQSFNRAVNIHGSHGVLVERTVIYNIMGGAFFLEDGIETGNTIQYNLAVFVKQSTSLLNDDITPSAFWVTNPNNTIQHNSAAGGTHFAFWYRMHSHPDGPSFTTSVCPKKVPMGRFFNNTGHSLGWFAIWIFQDMFPMEGGGCGSNTPVQAVFDGLVSWHNEKGSEWVNGGALVFNNFVMVDNEKAGIEMKKVMNAHLWSETRGAMINNSLIVGHTSLTSACTNVGIILPFSPGLLVYNTRFINFDSSCVAFGVTSIDGTCSVLCGGWEYRLKNLDFVNSPNKVKWRWEHEGVLHDTDGTFCGTTGCKVVPYNPTIDTSRCVDDNDMSVGMRGVVCEPTVKFHRFAFNGAVPRSLEGKDVLLINSHGVSHVPYMKKRLTHKPGWMMMVEDAANYRFIFDKEDHLTNITYSGVFYGFEPNDYVIMSHNLTQQPDRFSILSATKTIAESTAASLDPSVHESGDYHFDVNNKEVFFLIKGSPNIAWNNIGVNFRVYRCFFADCIPPPDPNTIPPARERPSVFQPWSEGATWGSAQEDDGFGNMFWVTQLQAQGVRKKRSTAQPPDGSNIKISGGNWIVADTDLPIMERLYIYGVLELDHNVNAATGTYHNFVINATYIFIQGGRLIIGWEDSPFLGSAQLVLRGHHHTPDMPLPNGPNMGAKVIGVFGGLDLHGKDRSVVWTQLSQTANPGDNSITVKATVDWEIGDEIVVAPTTYTSWTTETFRITAVSGNVITLNDSLVYKHEAFSETLANGVTYEIAAEVGLLSRNIKIIGATYDNLYVESFGARLIVGRFIQSGTEYRGYARISNVEFYHSGQEGWMEPWDPRYSIAWVNAGSSDNMKPSYLKKSTFNENFSPAIGVFDTSNITVTGNVVYRTVGAGIVVQGSENVLRDNLVVKAINQDKWLNTGQAQVMIYEGGIEVDMAEKVVVTGNHVAGAERTAFKIRGETCPHQENGVEPFAGNVAHSALLGVDVFYLTQTCSDVDCVKISNFFIYKAWDFGVYHQTACDIEASGLVIVDSSFGFFPLVITPSATGHAYKFHYANLSNSTFVGNSPVFDCNDKMDSSDLNVGFTGNSRSIGQSKGSGTMSTVGVSWPGFYSGANNAPGKPFAGIMTYPAIAGVLNMKGNHFAHYKSVCTSKRSFAVGDNPGNADALHPISASGTSFEDVEEDSKVFIHRSNLGKVNPSDCVDMECDAQKKAMMRDEDNTFLAGTGPAAIIPDSAFEWNGDRRRGLGDYRIPKTLLTELDGTRIPVANIAPYKGIIGTSTSSCTWKAAWQAYACHGLDYEMLIIESLDADTELRRLSPVAILGDQHIDLINGPQDHGWCAGYTCQKRLSTFNAIVATGKHFEMHYTSTSPQKSRFFLLNANETQAVRLAVWYANPQRLVVKVNGQYINAKNIDYDKNNREIFKAPSFEGEFWPDIANDPTGANFFDRNTGLLYFLVRGSTPVSIDTLPTINVAFNMPALTVDEFFGENIINNLAAFLDIPKDKIRIVKIVRSTDGSRKKRATGTMKVEIEIGNSPSNGSVTDNSTTTNPGDLDFATLQNVTAKIYDATQLGTLSTAMNVTVLDVSIVEPAPSPSDPAWAEVANQTSPTVVITVPTTLSVSTQPVGAMEGNNLTQAPILQMYDNTGTLVTSLGSTANPWEVTATIRAGTGHASAQLSGVTKVQYKDGMADFSGLQVTHAGSGYILDFTFTKPAEASGFSVSSSTFDVSAIPLAAIVTSVDRNATVGAPLSAVVQIVVNGTNAVPDDISWKGHTWTATASLYSLTASGATLSGVTTATFNASNQGQATFSDLRISHTATYPKRYFIQFDVTTSPADYNLQAVSSYVEVQPSGYVAPTEEVSHTGQWTFQADYDAVVAGKEEYMKGTIWNFLMGQYTNATFRDITVAKGSIIVSFVIYGGQAEVNDTLFKMYDDLLTGLTLTFNGQQITAEPSMLLDSVAYYGSVGPPTSEPGLAPTGLPLYVIIVIVIVAILLTVLFVGIVVWKLISNKHNMKVASVEDMRHEEPDEREITRRTSYLPLQHLPPSDSPMHLVTSLPPASTAWAVKPKLPPIRGKRLLHDESLRRRPSLTSDHAKE</sequence>
<evidence type="ECO:0000256" key="2">
    <source>
        <dbReference type="ARBA" id="ARBA00004236"/>
    </source>
</evidence>
<gene>
    <name evidence="17" type="primary">LOC106170140</name>
</gene>
<evidence type="ECO:0000256" key="11">
    <source>
        <dbReference type="ARBA" id="ARBA00023273"/>
    </source>
</evidence>
<dbReference type="SMART" id="SM00429">
    <property type="entry name" value="IPT"/>
    <property type="match status" value="10"/>
</dbReference>
<dbReference type="InParanoid" id="A0A1S3J4H2"/>
<dbReference type="InterPro" id="IPR037524">
    <property type="entry name" value="PA14/GLEYA"/>
</dbReference>
<feature type="domain" description="G8" evidence="14">
    <location>
        <begin position="2156"/>
        <end position="2276"/>
    </location>
</feature>
<dbReference type="Pfam" id="PF07691">
    <property type="entry name" value="PA14"/>
    <property type="match status" value="1"/>
</dbReference>
<dbReference type="Proteomes" id="UP000085678">
    <property type="component" value="Unplaced"/>
</dbReference>
<dbReference type="GO" id="GO:0005886">
    <property type="term" value="C:plasma membrane"/>
    <property type="evidence" value="ECO:0007669"/>
    <property type="project" value="UniProtKB-SubCell"/>
</dbReference>
<dbReference type="CDD" id="cd00102">
    <property type="entry name" value="IPT"/>
    <property type="match status" value="1"/>
</dbReference>
<keyword evidence="16" id="KW-1185">Reference proteome</keyword>
<dbReference type="PROSITE" id="PS51820">
    <property type="entry name" value="PA14"/>
    <property type="match status" value="1"/>
</dbReference>
<evidence type="ECO:0000256" key="4">
    <source>
        <dbReference type="ARBA" id="ARBA00022475"/>
    </source>
</evidence>
<feature type="transmembrane region" description="Helical" evidence="12">
    <location>
        <begin position="4427"/>
        <end position="4452"/>
    </location>
</feature>
<dbReference type="InterPro" id="IPR013783">
    <property type="entry name" value="Ig-like_fold"/>
</dbReference>
<comment type="subcellular location">
    <subcellularLocation>
        <location evidence="2">Cell membrane</location>
    </subcellularLocation>
    <subcellularLocation>
        <location evidence="3">Cell projection</location>
    </subcellularLocation>
    <subcellularLocation>
        <location evidence="1">Membrane</location>
        <topology evidence="1">Single-pass membrane protein</topology>
    </subcellularLocation>
</comment>
<dbReference type="InterPro" id="IPR002909">
    <property type="entry name" value="IPT_dom"/>
</dbReference>
<organism evidence="16 17">
    <name type="scientific">Lingula anatina</name>
    <name type="common">Brachiopod</name>
    <name type="synonym">Lingula unguis</name>
    <dbReference type="NCBI Taxonomy" id="7574"/>
    <lineage>
        <taxon>Eukaryota</taxon>
        <taxon>Metazoa</taxon>
        <taxon>Spiralia</taxon>
        <taxon>Lophotrochozoa</taxon>
        <taxon>Brachiopoda</taxon>
        <taxon>Linguliformea</taxon>
        <taxon>Lingulata</taxon>
        <taxon>Lingulida</taxon>
        <taxon>Linguloidea</taxon>
        <taxon>Lingulidae</taxon>
        <taxon>Lingula</taxon>
    </lineage>
</organism>
<protein>
    <submittedName>
        <fullName evidence="17">Fibrocystin-L</fullName>
    </submittedName>
</protein>
<dbReference type="InterPro" id="IPR012334">
    <property type="entry name" value="Pectin_lyas_fold"/>
</dbReference>
<evidence type="ECO:0000256" key="1">
    <source>
        <dbReference type="ARBA" id="ARBA00004167"/>
    </source>
</evidence>
<dbReference type="SUPFAM" id="SSF51126">
    <property type="entry name" value="Pectin lyase-like"/>
    <property type="match status" value="2"/>
</dbReference>
<dbReference type="Pfam" id="PF24606">
    <property type="entry name" value="CEMIP_beta-hel"/>
    <property type="match status" value="2"/>
</dbReference>
<dbReference type="PANTHER" id="PTHR46769">
    <property type="entry name" value="POLYCYSTIC KIDNEY AND HEPATIC DISEASE 1 (AUTOSOMAL RECESSIVE)-LIKE 1"/>
    <property type="match status" value="1"/>
</dbReference>
<accession>A0A1S3J4H2</accession>
<keyword evidence="4" id="KW-1003">Cell membrane</keyword>
<dbReference type="SMART" id="SM00710">
    <property type="entry name" value="PbH1"/>
    <property type="match status" value="11"/>
</dbReference>
<dbReference type="RefSeq" id="XP_013405337.2">
    <property type="nucleotide sequence ID" value="XM_013549883.2"/>
</dbReference>
<dbReference type="OrthoDB" id="120976at2759"/>
<dbReference type="InterPro" id="IPR019316">
    <property type="entry name" value="G8_domain"/>
</dbReference>
<keyword evidence="11" id="KW-0966">Cell projection</keyword>
<dbReference type="InterPro" id="IPR011658">
    <property type="entry name" value="PA14_dom"/>
</dbReference>
<evidence type="ECO:0000256" key="7">
    <source>
        <dbReference type="ARBA" id="ARBA00022737"/>
    </source>
</evidence>
<evidence type="ECO:0000313" key="16">
    <source>
        <dbReference type="Proteomes" id="UP000085678"/>
    </source>
</evidence>
<evidence type="ECO:0000259" key="15">
    <source>
        <dbReference type="PROSITE" id="PS51820"/>
    </source>
</evidence>
<keyword evidence="10" id="KW-0325">Glycoprotein</keyword>
<dbReference type="CDD" id="cd00603">
    <property type="entry name" value="IPT_PCSR"/>
    <property type="match status" value="9"/>
</dbReference>
<dbReference type="KEGG" id="lak:106170140"/>
<dbReference type="SMART" id="SM01225">
    <property type="entry name" value="G8"/>
    <property type="match status" value="2"/>
</dbReference>
<reference evidence="17" key="1">
    <citation type="submission" date="2025-08" db="UniProtKB">
        <authorList>
            <consortium name="RefSeq"/>
        </authorList>
    </citation>
    <scope>IDENTIFICATION</scope>
    <source>
        <tissue evidence="17">Gonads</tissue>
    </source>
</reference>
<dbReference type="Gene3D" id="2.60.120.1560">
    <property type="match status" value="1"/>
</dbReference>
<dbReference type="Pfam" id="PF01833">
    <property type="entry name" value="TIG"/>
    <property type="match status" value="13"/>
</dbReference>
<dbReference type="Gene3D" id="2.60.40.420">
    <property type="entry name" value="Cupredoxins - blue copper proteins"/>
    <property type="match status" value="1"/>
</dbReference>